<reference evidence="3 4" key="1">
    <citation type="submission" date="2020-05" db="EMBL/GenBank/DDBJ databases">
        <title>Distinct polysaccharide utilization as determinants for interspecies competition between intestinal Prevotella spp.</title>
        <authorList>
            <person name="Galvez E.J.C."/>
            <person name="Iljazovic A."/>
            <person name="Strowig T."/>
        </authorList>
    </citation>
    <scope>NUCLEOTIDE SEQUENCE [LARGE SCALE GENOMIC DNA]</scope>
    <source>
        <strain evidence="3 4">PROD</strain>
    </source>
</reference>
<comment type="similarity">
    <text evidence="1 2">Belongs to the UPF0102 family.</text>
</comment>
<dbReference type="InterPro" id="IPR003509">
    <property type="entry name" value="UPF0102_YraN-like"/>
</dbReference>
<organism evidence="3 4">
    <name type="scientific">Xylanibacter rodentium</name>
    <dbReference type="NCBI Taxonomy" id="2736289"/>
    <lineage>
        <taxon>Bacteria</taxon>
        <taxon>Pseudomonadati</taxon>
        <taxon>Bacteroidota</taxon>
        <taxon>Bacteroidia</taxon>
        <taxon>Bacteroidales</taxon>
        <taxon>Prevotellaceae</taxon>
        <taxon>Xylanibacter</taxon>
    </lineage>
</organism>
<evidence type="ECO:0000313" key="4">
    <source>
        <dbReference type="Proteomes" id="UP001193734"/>
    </source>
</evidence>
<evidence type="ECO:0000313" key="3">
    <source>
        <dbReference type="EMBL" id="NPE14805.1"/>
    </source>
</evidence>
<dbReference type="NCBIfam" id="NF009150">
    <property type="entry name" value="PRK12497.1-3"/>
    <property type="match status" value="1"/>
</dbReference>
<gene>
    <name evidence="3" type="ORF">HPS55_10815</name>
</gene>
<dbReference type="PANTHER" id="PTHR34039:SF1">
    <property type="entry name" value="UPF0102 PROTEIN YRAN"/>
    <property type="match status" value="1"/>
</dbReference>
<dbReference type="SUPFAM" id="SSF52980">
    <property type="entry name" value="Restriction endonuclease-like"/>
    <property type="match status" value="1"/>
</dbReference>
<name>A0ABX2AWV9_9BACT</name>
<sequence>MASHNELGFWGEQTAADYLTTKGYRILQRNWRCGRRDIDIVATDYTTLVIVEVKTRRDNSFTEPETAVDRQKIRSLAIAANAFVKQMQTDMPLRFDIITISGTPDTSCRINHIKDAFIPY</sequence>
<protein>
    <recommendedName>
        <fullName evidence="2">UPF0102 protein HPS55_10815</fullName>
    </recommendedName>
</protein>
<dbReference type="Gene3D" id="3.40.1350.10">
    <property type="match status" value="1"/>
</dbReference>
<dbReference type="CDD" id="cd20736">
    <property type="entry name" value="PoNe_Nuclease"/>
    <property type="match status" value="1"/>
</dbReference>
<dbReference type="Pfam" id="PF02021">
    <property type="entry name" value="UPF0102"/>
    <property type="match status" value="1"/>
</dbReference>
<dbReference type="EMBL" id="JABKKE010000018">
    <property type="protein sequence ID" value="NPE14805.1"/>
    <property type="molecule type" value="Genomic_DNA"/>
</dbReference>
<keyword evidence="4" id="KW-1185">Reference proteome</keyword>
<dbReference type="Proteomes" id="UP001193734">
    <property type="component" value="Unassembled WGS sequence"/>
</dbReference>
<proteinExistence type="inferred from homology"/>
<dbReference type="HAMAP" id="MF_00048">
    <property type="entry name" value="UPF0102"/>
    <property type="match status" value="1"/>
</dbReference>
<evidence type="ECO:0000256" key="1">
    <source>
        <dbReference type="ARBA" id="ARBA00006738"/>
    </source>
</evidence>
<dbReference type="InterPro" id="IPR011335">
    <property type="entry name" value="Restrct_endonuc-II-like"/>
</dbReference>
<accession>A0ABX2AWV9</accession>
<dbReference type="PANTHER" id="PTHR34039">
    <property type="entry name" value="UPF0102 PROTEIN YRAN"/>
    <property type="match status" value="1"/>
</dbReference>
<evidence type="ECO:0000256" key="2">
    <source>
        <dbReference type="HAMAP-Rule" id="MF_00048"/>
    </source>
</evidence>
<dbReference type="GeneID" id="82158255"/>
<comment type="caution">
    <text evidence="3">The sequence shown here is derived from an EMBL/GenBank/DDBJ whole genome shotgun (WGS) entry which is preliminary data.</text>
</comment>
<dbReference type="RefSeq" id="WP_172177185.1">
    <property type="nucleotide sequence ID" value="NZ_CASGIA010000012.1"/>
</dbReference>
<dbReference type="NCBIfam" id="NF009154">
    <property type="entry name" value="PRK12497.3-3"/>
    <property type="match status" value="1"/>
</dbReference>
<dbReference type="InterPro" id="IPR011856">
    <property type="entry name" value="tRNA_endonuc-like_dom_sf"/>
</dbReference>